<organism evidence="2 3">
    <name type="scientific">Acetobacter oryzifermentans</name>
    <dbReference type="NCBI Taxonomy" id="1633874"/>
    <lineage>
        <taxon>Bacteria</taxon>
        <taxon>Pseudomonadati</taxon>
        <taxon>Pseudomonadota</taxon>
        <taxon>Alphaproteobacteria</taxon>
        <taxon>Acetobacterales</taxon>
        <taxon>Acetobacteraceae</taxon>
        <taxon>Acetobacter</taxon>
    </lineage>
</organism>
<keyword evidence="3" id="KW-1185">Reference proteome</keyword>
<name>A0ABN4NRG3_9PROT</name>
<sequence>MTWIIFFLKSRYPQMKKKNLTRSLTGTPMTHAHDDLFLFGEKGDNPSKASQILKKTKENDELPRVR</sequence>
<evidence type="ECO:0000256" key="1">
    <source>
        <dbReference type="SAM" id="MobiDB-lite"/>
    </source>
</evidence>
<evidence type="ECO:0000313" key="2">
    <source>
        <dbReference type="EMBL" id="ANA14480.1"/>
    </source>
</evidence>
<evidence type="ECO:0000313" key="3">
    <source>
        <dbReference type="Proteomes" id="UP000076595"/>
    </source>
</evidence>
<accession>A0ABN4NRG3</accession>
<dbReference type="EMBL" id="CP011120">
    <property type="protein sequence ID" value="ANA14480.1"/>
    <property type="molecule type" value="Genomic_DNA"/>
</dbReference>
<reference evidence="2 3" key="1">
    <citation type="submission" date="2015-03" db="EMBL/GenBank/DDBJ databases">
        <title>Genome study of Acetobacter sp. SLV-7.</title>
        <authorList>
            <person name="Cho G.Y."/>
            <person name="Jeon C.O."/>
        </authorList>
    </citation>
    <scope>NUCLEOTIDE SEQUENCE [LARGE SCALE GENOMIC DNA]</scope>
    <source>
        <strain evidence="2 3">SLV-7</strain>
    </source>
</reference>
<feature type="compositionally biased region" description="Basic and acidic residues" evidence="1">
    <location>
        <begin position="55"/>
        <end position="66"/>
    </location>
</feature>
<dbReference type="Proteomes" id="UP000076595">
    <property type="component" value="Chromosome"/>
</dbReference>
<feature type="region of interest" description="Disordered" evidence="1">
    <location>
        <begin position="41"/>
        <end position="66"/>
    </location>
</feature>
<proteinExistence type="predicted"/>
<gene>
    <name evidence="2" type="ORF">WG31_11180</name>
</gene>
<protein>
    <submittedName>
        <fullName evidence="2">Uncharacterized protein</fullName>
    </submittedName>
</protein>